<evidence type="ECO:0000313" key="3">
    <source>
        <dbReference type="Proteomes" id="UP000284495"/>
    </source>
</evidence>
<dbReference type="RefSeq" id="WP_118219929.1">
    <property type="nucleotide sequence ID" value="NZ_JAQEAW010000026.1"/>
</dbReference>
<proteinExistence type="predicted"/>
<dbReference type="Pfam" id="PF00535">
    <property type="entry name" value="Glycos_transf_2"/>
    <property type="match status" value="1"/>
</dbReference>
<dbReference type="SUPFAM" id="SSF53448">
    <property type="entry name" value="Nucleotide-diphospho-sugar transferases"/>
    <property type="match status" value="1"/>
</dbReference>
<reference evidence="2 3" key="1">
    <citation type="submission" date="2018-08" db="EMBL/GenBank/DDBJ databases">
        <title>A genome reference for cultivated species of the human gut microbiota.</title>
        <authorList>
            <person name="Zou Y."/>
            <person name="Xue W."/>
            <person name="Luo G."/>
        </authorList>
    </citation>
    <scope>NUCLEOTIDE SEQUENCE [LARGE SCALE GENOMIC DNA]</scope>
    <source>
        <strain evidence="2 3">AF38-2</strain>
    </source>
</reference>
<dbReference type="InterPro" id="IPR029044">
    <property type="entry name" value="Nucleotide-diphossugar_trans"/>
</dbReference>
<dbReference type="InterPro" id="IPR001173">
    <property type="entry name" value="Glyco_trans_2-like"/>
</dbReference>
<dbReference type="CDD" id="cd00761">
    <property type="entry name" value="Glyco_tranf_GTA_type"/>
    <property type="match status" value="1"/>
</dbReference>
<keyword evidence="2" id="KW-0808">Transferase</keyword>
<dbReference type="EMBL" id="QROO01000029">
    <property type="protein sequence ID" value="RHL34309.1"/>
    <property type="molecule type" value="Genomic_DNA"/>
</dbReference>
<name>A0A415KDE0_9BACE</name>
<dbReference type="Proteomes" id="UP000284495">
    <property type="component" value="Unassembled WGS sequence"/>
</dbReference>
<accession>A0A415KDE0</accession>
<feature type="domain" description="Glycosyltransferase 2-like" evidence="1">
    <location>
        <begin position="4"/>
        <end position="121"/>
    </location>
</feature>
<dbReference type="AlphaFoldDB" id="A0A415KDE0"/>
<dbReference type="PANTHER" id="PTHR22916:SF3">
    <property type="entry name" value="UDP-GLCNAC:BETAGAL BETA-1,3-N-ACETYLGLUCOSAMINYLTRANSFERASE-LIKE PROTEIN 1"/>
    <property type="match status" value="1"/>
</dbReference>
<organism evidence="2 3">
    <name type="scientific">Bacteroides xylanisolvens</name>
    <dbReference type="NCBI Taxonomy" id="371601"/>
    <lineage>
        <taxon>Bacteria</taxon>
        <taxon>Pseudomonadati</taxon>
        <taxon>Bacteroidota</taxon>
        <taxon>Bacteroidia</taxon>
        <taxon>Bacteroidales</taxon>
        <taxon>Bacteroidaceae</taxon>
        <taxon>Bacteroides</taxon>
    </lineage>
</organism>
<protein>
    <submittedName>
        <fullName evidence="2">Glycosyltransferase family 2 protein</fullName>
    </submittedName>
</protein>
<comment type="caution">
    <text evidence="2">The sequence shown here is derived from an EMBL/GenBank/DDBJ whole genome shotgun (WGS) entry which is preliminary data.</text>
</comment>
<evidence type="ECO:0000259" key="1">
    <source>
        <dbReference type="Pfam" id="PF00535"/>
    </source>
</evidence>
<evidence type="ECO:0000313" key="2">
    <source>
        <dbReference type="EMBL" id="RHL34309.1"/>
    </source>
</evidence>
<gene>
    <name evidence="2" type="ORF">DW027_19505</name>
</gene>
<sequence>MDISIVIPVYNAVPLLERCLDSIFNQTTLYSYEVILVDDGSTDNSVEVIKARPEKNIVLYQQQNAGPSAARNKGVELSKGRYCAYLDADDYWEQGFIEKTVAFLDKHLDCVAVNVAQCHLTVSGSSIVPICYAQYKKPFILDDFFSFWADNMHVCTGSVVIRKEVIVDIGGMRKDLRITEDLEFWGMVATYGKWGFIPEILFVSDGVDVARTQGWLNKMMIRWNNAPNIVDWEQRIIKRLPVTLPLGFLRARGRISRNLTYCQLLSGRLGLSRNEALKYGMYFLKDPIGRLMNLAKYTPITWWMLAKCLQYREYNRK</sequence>
<dbReference type="Gene3D" id="3.90.550.10">
    <property type="entry name" value="Spore Coat Polysaccharide Biosynthesis Protein SpsA, Chain A"/>
    <property type="match status" value="1"/>
</dbReference>
<dbReference type="GO" id="GO:0016758">
    <property type="term" value="F:hexosyltransferase activity"/>
    <property type="evidence" value="ECO:0007669"/>
    <property type="project" value="UniProtKB-ARBA"/>
</dbReference>
<dbReference type="PANTHER" id="PTHR22916">
    <property type="entry name" value="GLYCOSYLTRANSFERASE"/>
    <property type="match status" value="1"/>
</dbReference>